<comment type="caution">
    <text evidence="24">The sequence shown here is derived from an EMBL/GenBank/DDBJ whole genome shotgun (WGS) entry which is preliminary data.</text>
</comment>
<keyword evidence="4" id="KW-0808">Transferase</keyword>
<keyword evidence="7" id="KW-0479">Metal-binding</keyword>
<keyword evidence="10" id="KW-0378">Hydrolase</keyword>
<keyword evidence="18" id="KW-0511">Multifunctional enzyme</keyword>
<dbReference type="NCBIfam" id="TIGR02778">
    <property type="entry name" value="ligD_pol"/>
    <property type="match status" value="1"/>
</dbReference>
<accession>A0ABV7CUE3</accession>
<evidence type="ECO:0000256" key="7">
    <source>
        <dbReference type="ARBA" id="ARBA00022723"/>
    </source>
</evidence>
<evidence type="ECO:0000256" key="22">
    <source>
        <dbReference type="ARBA" id="ARBA00049990"/>
    </source>
</evidence>
<evidence type="ECO:0000256" key="2">
    <source>
        <dbReference type="ARBA" id="ARBA00012727"/>
    </source>
</evidence>
<evidence type="ECO:0000256" key="3">
    <source>
        <dbReference type="ARBA" id="ARBA00022598"/>
    </source>
</evidence>
<dbReference type="EMBL" id="JBHRSA010000027">
    <property type="protein sequence ID" value="MFC3039883.1"/>
    <property type="molecule type" value="Genomic_DNA"/>
</dbReference>
<evidence type="ECO:0000256" key="11">
    <source>
        <dbReference type="ARBA" id="ARBA00022839"/>
    </source>
</evidence>
<dbReference type="PROSITE" id="PS50160">
    <property type="entry name" value="DNA_LIGASE_A3"/>
    <property type="match status" value="1"/>
</dbReference>
<dbReference type="RefSeq" id="WP_390270197.1">
    <property type="nucleotide sequence ID" value="NZ_JBHRSA010000027.1"/>
</dbReference>
<evidence type="ECO:0000256" key="19">
    <source>
        <dbReference type="ARBA" id="ARBA00029943"/>
    </source>
</evidence>
<dbReference type="NCBIfam" id="TIGR02776">
    <property type="entry name" value="NHEJ_ligase_prk"/>
    <property type="match status" value="1"/>
</dbReference>
<dbReference type="Pfam" id="PF21686">
    <property type="entry name" value="LigD_Prim-Pol"/>
    <property type="match status" value="1"/>
</dbReference>
<evidence type="ECO:0000256" key="21">
    <source>
        <dbReference type="ARBA" id="ARBA00049981"/>
    </source>
</evidence>
<keyword evidence="11" id="KW-0269">Exonuclease</keyword>
<keyword evidence="6" id="KW-0540">Nuclease</keyword>
<evidence type="ECO:0000256" key="13">
    <source>
        <dbReference type="ARBA" id="ARBA00022932"/>
    </source>
</evidence>
<evidence type="ECO:0000256" key="5">
    <source>
        <dbReference type="ARBA" id="ARBA00022695"/>
    </source>
</evidence>
<dbReference type="InterPro" id="IPR012310">
    <property type="entry name" value="DNA_ligase_ATP-dep_cent"/>
</dbReference>
<evidence type="ECO:0000256" key="4">
    <source>
        <dbReference type="ARBA" id="ARBA00022679"/>
    </source>
</evidence>
<dbReference type="PANTHER" id="PTHR42705">
    <property type="entry name" value="BIFUNCTIONAL NON-HOMOLOGOUS END JOINING PROTEIN LIGD"/>
    <property type="match status" value="1"/>
</dbReference>
<dbReference type="InterPro" id="IPR014145">
    <property type="entry name" value="LigD_pol_dom"/>
</dbReference>
<evidence type="ECO:0000256" key="15">
    <source>
        <dbReference type="ARBA" id="ARBA00023172"/>
    </source>
</evidence>
<comment type="similarity">
    <text evidence="21">In the C-terminal section; belongs to the ATP-dependent DNA ligase family.</text>
</comment>
<dbReference type="Proteomes" id="UP001595279">
    <property type="component" value="Unassembled WGS sequence"/>
</dbReference>
<keyword evidence="17" id="KW-0464">Manganese</keyword>
<keyword evidence="16" id="KW-0234">DNA repair</keyword>
<evidence type="ECO:0000256" key="9">
    <source>
        <dbReference type="ARBA" id="ARBA00022763"/>
    </source>
</evidence>
<evidence type="ECO:0000256" key="12">
    <source>
        <dbReference type="ARBA" id="ARBA00022840"/>
    </source>
</evidence>
<comment type="catalytic activity">
    <reaction evidence="20">
        <text>ATP + (deoxyribonucleotide)n-3'-hydroxyl + 5'-phospho-(deoxyribonucleotide)m = (deoxyribonucleotide)n+m + AMP + diphosphate.</text>
        <dbReference type="EC" id="6.5.1.1"/>
    </reaction>
</comment>
<comment type="cofactor">
    <cofactor evidence="1">
        <name>Mn(2+)</name>
        <dbReference type="ChEBI" id="CHEBI:29035"/>
    </cofactor>
</comment>
<evidence type="ECO:0000256" key="18">
    <source>
        <dbReference type="ARBA" id="ARBA00023268"/>
    </source>
</evidence>
<evidence type="ECO:0000256" key="6">
    <source>
        <dbReference type="ARBA" id="ARBA00022722"/>
    </source>
</evidence>
<dbReference type="Pfam" id="PF01068">
    <property type="entry name" value="DNA_ligase_A_M"/>
    <property type="match status" value="1"/>
</dbReference>
<sequence length="596" mass="68061">MDIMKPIPSADMPQGNEWVYEIKYDGFRCQVVWEKENSIQLVSRNNKDLTASFPEVKQQLLSASDSVKDMLPLKLDGELVILNTPYQANFARLQQRGRLKNSAGIQAAAAERPAALRLFDMVEKEGKDLKKTPLQERKELLQEVLQKLGMEGVEPDPDPDRIWKKLTEHKGEGVVAKRIDSLYRDGKNHRDWFKIKNWRTIQGFLSSYHPENGYYTVGVFDQEKIKIIGKCKHGLDADTAATLREIFTSRGEKQKDAFLLPPAICARIHTLDLYQDELREPEFAELLPSVPPEHCTIEQLELDMAMLPESVELTNTNKIFWPEKSFTKGDLLTYIRALAPYMLPFLENRALTVIRCPDGVDSEYFFQKHLPSYAPGFITGIPAGDEQLMVCDNLDALVWFANHGAVEYHIPFQQIKKDTPVEIVFDLDPPDRGKFHLAVKAALLIKPLLDDLGLISFVKTSGNKGLQIHIPIPEESITYQETAVFTQAIAWTVENAHPDLFTTERMKNKRNGRLYIDYVQHGRDKTLIAPYSPRMTQDGTVAAPLFWEEVNEDLDPGSFTLKNTIKRVQHHGCPFRDYQKAGKKQKLEQLMKLIQS</sequence>
<keyword evidence="9" id="KW-0227">DNA damage</keyword>
<dbReference type="GO" id="GO:0003910">
    <property type="term" value="F:DNA ligase (ATP) activity"/>
    <property type="evidence" value="ECO:0007669"/>
    <property type="project" value="UniProtKB-EC"/>
</dbReference>
<dbReference type="InterPro" id="IPR014146">
    <property type="entry name" value="LigD_ligase_dom"/>
</dbReference>
<dbReference type="InterPro" id="IPR016059">
    <property type="entry name" value="DNA_ligase_ATP-dep_CS"/>
</dbReference>
<dbReference type="PROSITE" id="PS00697">
    <property type="entry name" value="DNA_LIGASE_A1"/>
    <property type="match status" value="1"/>
</dbReference>
<dbReference type="PANTHER" id="PTHR42705:SF2">
    <property type="entry name" value="BIFUNCTIONAL NON-HOMOLOGOUS END JOINING PROTEIN LIGD"/>
    <property type="match status" value="1"/>
</dbReference>
<keyword evidence="3 24" id="KW-0436">Ligase</keyword>
<keyword evidence="8" id="KW-0547">Nucleotide-binding</keyword>
<dbReference type="Gene3D" id="3.90.920.10">
    <property type="entry name" value="DNA primase, PRIM domain"/>
    <property type="match status" value="1"/>
</dbReference>
<dbReference type="NCBIfam" id="TIGR02779">
    <property type="entry name" value="NHEJ_ligase_lig"/>
    <property type="match status" value="1"/>
</dbReference>
<evidence type="ECO:0000256" key="20">
    <source>
        <dbReference type="ARBA" id="ARBA00034003"/>
    </source>
</evidence>
<evidence type="ECO:0000256" key="17">
    <source>
        <dbReference type="ARBA" id="ARBA00023211"/>
    </source>
</evidence>
<evidence type="ECO:0000313" key="25">
    <source>
        <dbReference type="Proteomes" id="UP001595279"/>
    </source>
</evidence>
<keyword evidence="13" id="KW-0239">DNA-directed DNA polymerase</keyword>
<keyword evidence="25" id="KW-1185">Reference proteome</keyword>
<protein>
    <recommendedName>
        <fullName evidence="2">DNA ligase (ATP)</fullName>
        <ecNumber evidence="2">6.5.1.1</ecNumber>
    </recommendedName>
    <alternativeName>
        <fullName evidence="19">NHEJ DNA polymerase</fullName>
    </alternativeName>
</protein>
<evidence type="ECO:0000256" key="8">
    <source>
        <dbReference type="ARBA" id="ARBA00022741"/>
    </source>
</evidence>
<dbReference type="Gene3D" id="3.30.470.30">
    <property type="entry name" value="DNA ligase/mRNA capping enzyme"/>
    <property type="match status" value="1"/>
</dbReference>
<evidence type="ECO:0000256" key="16">
    <source>
        <dbReference type="ARBA" id="ARBA00023204"/>
    </source>
</evidence>
<comment type="similarity">
    <text evidence="22">In the N-terminal section; belongs to the LigD polymerase family.</text>
</comment>
<feature type="domain" description="ATP-dependent DNA ligase family profile" evidence="23">
    <location>
        <begin position="107"/>
        <end position="253"/>
    </location>
</feature>
<evidence type="ECO:0000256" key="14">
    <source>
        <dbReference type="ARBA" id="ARBA00023125"/>
    </source>
</evidence>
<dbReference type="InterPro" id="IPR052171">
    <property type="entry name" value="NHEJ_LigD"/>
</dbReference>
<keyword evidence="15" id="KW-0233">DNA recombination</keyword>
<dbReference type="InterPro" id="IPR014143">
    <property type="entry name" value="NHEJ_ligase_prk"/>
</dbReference>
<reference evidence="25" key="1">
    <citation type="journal article" date="2019" name="Int. J. Syst. Evol. Microbiol.">
        <title>The Global Catalogue of Microorganisms (GCM) 10K type strain sequencing project: providing services to taxonomists for standard genome sequencing and annotation.</title>
        <authorList>
            <consortium name="The Broad Institute Genomics Platform"/>
            <consortium name="The Broad Institute Genome Sequencing Center for Infectious Disease"/>
            <person name="Wu L."/>
            <person name="Ma J."/>
        </authorList>
    </citation>
    <scope>NUCLEOTIDE SEQUENCE [LARGE SCALE GENOMIC DNA]</scope>
    <source>
        <strain evidence="25">KCTC 13128</strain>
    </source>
</reference>
<keyword evidence="5" id="KW-0548">Nucleotidyltransferase</keyword>
<keyword evidence="12" id="KW-0067">ATP-binding</keyword>
<evidence type="ECO:0000313" key="24">
    <source>
        <dbReference type="EMBL" id="MFC3039883.1"/>
    </source>
</evidence>
<name>A0ABV7CUE3_9BACI</name>
<evidence type="ECO:0000256" key="10">
    <source>
        <dbReference type="ARBA" id="ARBA00022801"/>
    </source>
</evidence>
<dbReference type="EC" id="6.5.1.1" evidence="2"/>
<evidence type="ECO:0000256" key="1">
    <source>
        <dbReference type="ARBA" id="ARBA00001936"/>
    </source>
</evidence>
<evidence type="ECO:0000259" key="23">
    <source>
        <dbReference type="PROSITE" id="PS50160"/>
    </source>
</evidence>
<proteinExistence type="inferred from homology"/>
<keyword evidence="14" id="KW-0238">DNA-binding</keyword>
<gene>
    <name evidence="24" type="primary">ligD</name>
    <name evidence="24" type="ORF">ACFOGI_06425</name>
</gene>
<dbReference type="SUPFAM" id="SSF56091">
    <property type="entry name" value="DNA ligase/mRNA capping enzyme, catalytic domain"/>
    <property type="match status" value="1"/>
</dbReference>
<organism evidence="24 25">
    <name type="scientific">Virgibacillus xinjiangensis</name>
    <dbReference type="NCBI Taxonomy" id="393090"/>
    <lineage>
        <taxon>Bacteria</taxon>
        <taxon>Bacillati</taxon>
        <taxon>Bacillota</taxon>
        <taxon>Bacilli</taxon>
        <taxon>Bacillales</taxon>
        <taxon>Bacillaceae</taxon>
        <taxon>Virgibacillus</taxon>
    </lineage>
</organism>